<sequence length="105" mass="10973">MSDNSTTTLTGTFATRREAEIAVEHLVQEYGMDRSDVFIEPQSSENSAGSKASGGDVAQAKPQAGSAEEPALNGALLVSADISRDRLDDAEAAFRDAGATNVARK</sequence>
<keyword evidence="3" id="KW-1185">Reference proteome</keyword>
<accession>A0ABS5S044</accession>
<dbReference type="Proteomes" id="UP001297272">
    <property type="component" value="Unassembled WGS sequence"/>
</dbReference>
<comment type="caution">
    <text evidence="2">The sequence shown here is derived from an EMBL/GenBank/DDBJ whole genome shotgun (WGS) entry which is preliminary data.</text>
</comment>
<evidence type="ECO:0000313" key="2">
    <source>
        <dbReference type="EMBL" id="MBS9722435.1"/>
    </source>
</evidence>
<feature type="compositionally biased region" description="Polar residues" evidence="1">
    <location>
        <begin position="41"/>
        <end position="50"/>
    </location>
</feature>
<proteinExistence type="predicted"/>
<organism evidence="2 3">
    <name type="scientific">Tianweitania aestuarii</name>
    <dbReference type="NCBI Taxonomy" id="2814886"/>
    <lineage>
        <taxon>Bacteria</taxon>
        <taxon>Pseudomonadati</taxon>
        <taxon>Pseudomonadota</taxon>
        <taxon>Alphaproteobacteria</taxon>
        <taxon>Hyphomicrobiales</taxon>
        <taxon>Phyllobacteriaceae</taxon>
        <taxon>Tianweitania</taxon>
    </lineage>
</organism>
<gene>
    <name evidence="2" type="ORF">JYU29_17210</name>
</gene>
<reference evidence="2 3" key="1">
    <citation type="submission" date="2021-03" db="EMBL/GenBank/DDBJ databases">
        <title>Tianweitania aestuarii sp. nov., isolated from a tidal flat.</title>
        <authorList>
            <person name="Park S."/>
            <person name="Yoon J.-H."/>
        </authorList>
    </citation>
    <scope>NUCLEOTIDE SEQUENCE [LARGE SCALE GENOMIC DNA]</scope>
    <source>
        <strain evidence="2 3">BSSL-BM11</strain>
    </source>
</reference>
<protein>
    <recommendedName>
        <fullName evidence="4">SPOR domain-containing protein</fullName>
    </recommendedName>
</protein>
<dbReference type="EMBL" id="JAFMNX010000006">
    <property type="protein sequence ID" value="MBS9722435.1"/>
    <property type="molecule type" value="Genomic_DNA"/>
</dbReference>
<name>A0ABS5S044_9HYPH</name>
<dbReference type="RefSeq" id="WP_213986100.1">
    <property type="nucleotide sequence ID" value="NZ_JAFMNX010000006.1"/>
</dbReference>
<evidence type="ECO:0000256" key="1">
    <source>
        <dbReference type="SAM" id="MobiDB-lite"/>
    </source>
</evidence>
<feature type="region of interest" description="Disordered" evidence="1">
    <location>
        <begin position="37"/>
        <end position="69"/>
    </location>
</feature>
<evidence type="ECO:0000313" key="3">
    <source>
        <dbReference type="Proteomes" id="UP001297272"/>
    </source>
</evidence>
<evidence type="ECO:0008006" key="4">
    <source>
        <dbReference type="Google" id="ProtNLM"/>
    </source>
</evidence>